<evidence type="ECO:0000313" key="3">
    <source>
        <dbReference type="Proteomes" id="UP001190700"/>
    </source>
</evidence>
<evidence type="ECO:0000313" key="2">
    <source>
        <dbReference type="EMBL" id="KAK3274558.1"/>
    </source>
</evidence>
<accession>A0AAE0GAP7</accession>
<feature type="region of interest" description="Disordered" evidence="1">
    <location>
        <begin position="184"/>
        <end position="204"/>
    </location>
</feature>
<reference evidence="2 3" key="1">
    <citation type="journal article" date="2015" name="Genome Biol. Evol.">
        <title>Comparative Genomics of a Bacterivorous Green Alga Reveals Evolutionary Causalities and Consequences of Phago-Mixotrophic Mode of Nutrition.</title>
        <authorList>
            <person name="Burns J.A."/>
            <person name="Paasch A."/>
            <person name="Narechania A."/>
            <person name="Kim E."/>
        </authorList>
    </citation>
    <scope>NUCLEOTIDE SEQUENCE [LARGE SCALE GENOMIC DNA]</scope>
    <source>
        <strain evidence="2 3">PLY_AMNH</strain>
    </source>
</reference>
<dbReference type="EMBL" id="LGRX02007657">
    <property type="protein sequence ID" value="KAK3274558.1"/>
    <property type="molecule type" value="Genomic_DNA"/>
</dbReference>
<dbReference type="AlphaFoldDB" id="A0AAE0GAP7"/>
<sequence>MCCEDRMVVTRAIPTIAGENFKMDDWHFGHSASRRFGSGHPRELRKRVHPGGFDFEDEVNFKGQRNETLRQRWISSSRSHNTNMDRYIKTVHKVFQGKYLKLGFEDPFPGLPKPPLTGAKVLAGYDRLDHHDPIHMHIEMLKKAGWSETEIEKIFTEDEEWFTDTMPPELKDILSRREQVVEDLDTPNHNGDGEDDEDDGDDFNFTRRELADASVTSIPPSVPTQAATAGSLHTAELMVVSEAADVSTVHPSVPTQATTAGSLHAAEPMVVSEATTASTVHLSMPAQAATASSLHAVEPMVVSEAAIASRIHPSVPAQAATAGYMHAAEPMVVSEAATTSSIPSLAVGIAGTHTSHSFASPPQLLGHGTDREVAVARLQEMREIL</sequence>
<organism evidence="2 3">
    <name type="scientific">Cymbomonas tetramitiformis</name>
    <dbReference type="NCBI Taxonomy" id="36881"/>
    <lineage>
        <taxon>Eukaryota</taxon>
        <taxon>Viridiplantae</taxon>
        <taxon>Chlorophyta</taxon>
        <taxon>Pyramimonadophyceae</taxon>
        <taxon>Pyramimonadales</taxon>
        <taxon>Pyramimonadaceae</taxon>
        <taxon>Cymbomonas</taxon>
    </lineage>
</organism>
<gene>
    <name evidence="2" type="ORF">CYMTET_17263</name>
</gene>
<comment type="caution">
    <text evidence="2">The sequence shown here is derived from an EMBL/GenBank/DDBJ whole genome shotgun (WGS) entry which is preliminary data.</text>
</comment>
<protein>
    <submittedName>
        <fullName evidence="2">Uncharacterized protein</fullName>
    </submittedName>
</protein>
<dbReference type="Proteomes" id="UP001190700">
    <property type="component" value="Unassembled WGS sequence"/>
</dbReference>
<evidence type="ECO:0000256" key="1">
    <source>
        <dbReference type="SAM" id="MobiDB-lite"/>
    </source>
</evidence>
<keyword evidence="3" id="KW-1185">Reference proteome</keyword>
<feature type="compositionally biased region" description="Acidic residues" evidence="1">
    <location>
        <begin position="193"/>
        <end position="202"/>
    </location>
</feature>
<proteinExistence type="predicted"/>
<name>A0AAE0GAP7_9CHLO</name>